<evidence type="ECO:0000256" key="1">
    <source>
        <dbReference type="PROSITE-ProRule" id="PRU00042"/>
    </source>
</evidence>
<feature type="domain" description="C2H2-type" evidence="2">
    <location>
        <begin position="20"/>
        <end position="47"/>
    </location>
</feature>
<dbReference type="AlphaFoldDB" id="A0A8D9EW19"/>
<dbReference type="EMBL" id="HBUF01572304">
    <property type="protein sequence ID" value="CAG6767069.1"/>
    <property type="molecule type" value="Transcribed_RNA"/>
</dbReference>
<evidence type="ECO:0000313" key="3">
    <source>
        <dbReference type="EMBL" id="CAG6767069.1"/>
    </source>
</evidence>
<evidence type="ECO:0000259" key="2">
    <source>
        <dbReference type="PROSITE" id="PS50157"/>
    </source>
</evidence>
<dbReference type="SUPFAM" id="SSF57667">
    <property type="entry name" value="beta-beta-alpha zinc fingers"/>
    <property type="match status" value="2"/>
</dbReference>
<dbReference type="Pfam" id="PF00096">
    <property type="entry name" value="zf-C2H2"/>
    <property type="match status" value="1"/>
</dbReference>
<dbReference type="InterPro" id="IPR013087">
    <property type="entry name" value="Znf_C2H2_type"/>
</dbReference>
<organism evidence="3">
    <name type="scientific">Cacopsylla melanoneura</name>
    <dbReference type="NCBI Taxonomy" id="428564"/>
    <lineage>
        <taxon>Eukaryota</taxon>
        <taxon>Metazoa</taxon>
        <taxon>Ecdysozoa</taxon>
        <taxon>Arthropoda</taxon>
        <taxon>Hexapoda</taxon>
        <taxon>Insecta</taxon>
        <taxon>Pterygota</taxon>
        <taxon>Neoptera</taxon>
        <taxon>Paraneoptera</taxon>
        <taxon>Hemiptera</taxon>
        <taxon>Sternorrhyncha</taxon>
        <taxon>Psylloidea</taxon>
        <taxon>Psyllidae</taxon>
        <taxon>Psyllinae</taxon>
        <taxon>Cacopsylla</taxon>
    </lineage>
</organism>
<dbReference type="EMBL" id="HBUF01373574">
    <property type="protein sequence ID" value="CAG6727276.1"/>
    <property type="molecule type" value="Transcribed_RNA"/>
</dbReference>
<dbReference type="Pfam" id="PF13909">
    <property type="entry name" value="zf-H2C2_5"/>
    <property type="match status" value="1"/>
</dbReference>
<dbReference type="Gene3D" id="3.30.160.60">
    <property type="entry name" value="Classic Zinc Finger"/>
    <property type="match status" value="1"/>
</dbReference>
<keyword evidence="1" id="KW-0479">Metal-binding</keyword>
<keyword evidence="1" id="KW-0862">Zinc</keyword>
<name>A0A8D9EW19_9HEMI</name>
<protein>
    <submittedName>
        <fullName evidence="3">Longitudinals lacking protein, isoforms A/B/D/L</fullName>
    </submittedName>
</protein>
<dbReference type="PROSITE" id="PS50157">
    <property type="entry name" value="ZINC_FINGER_C2H2_2"/>
    <property type="match status" value="1"/>
</dbReference>
<reference evidence="3" key="1">
    <citation type="submission" date="2021-05" db="EMBL/GenBank/DDBJ databases">
        <authorList>
            <person name="Alioto T."/>
            <person name="Alioto T."/>
            <person name="Gomez Garrido J."/>
        </authorList>
    </citation>
    <scope>NUCLEOTIDE SEQUENCE</scope>
</reference>
<dbReference type="InterPro" id="IPR036236">
    <property type="entry name" value="Znf_C2H2_sf"/>
</dbReference>
<dbReference type="GO" id="GO:0008270">
    <property type="term" value="F:zinc ion binding"/>
    <property type="evidence" value="ECO:0007669"/>
    <property type="project" value="UniProtKB-KW"/>
</dbReference>
<keyword evidence="1" id="KW-0863">Zinc-finger</keyword>
<sequence length="107" mass="12363">MMVLLGPDGASDSGGGSRQFTCYKCNKKYNRISTLRNHLRYECGKEPKFKCMYCDYRSKRKGNVVSHIRTVHKNFFLFINPDPANLPKHNLVDQFSESINQMVLLNT</sequence>
<dbReference type="EMBL" id="HBUF01236139">
    <property type="protein sequence ID" value="CAG6675300.1"/>
    <property type="molecule type" value="Transcribed_RNA"/>
</dbReference>
<accession>A0A8D9EW19</accession>
<dbReference type="EMBL" id="HBUF01572303">
    <property type="protein sequence ID" value="CAG6767068.1"/>
    <property type="molecule type" value="Transcribed_RNA"/>
</dbReference>
<proteinExistence type="predicted"/>
<dbReference type="EMBL" id="HBUF01236140">
    <property type="protein sequence ID" value="CAG6675301.1"/>
    <property type="molecule type" value="Transcribed_RNA"/>
</dbReference>
<dbReference type="SMART" id="SM00355">
    <property type="entry name" value="ZnF_C2H2"/>
    <property type="match status" value="2"/>
</dbReference>